<dbReference type="Gene3D" id="1.20.1510.10">
    <property type="entry name" value="Cation efflux protein transmembrane domain"/>
    <property type="match status" value="1"/>
</dbReference>
<evidence type="ECO:0000256" key="5">
    <source>
        <dbReference type="ARBA" id="ARBA00022496"/>
    </source>
</evidence>
<feature type="domain" description="Cation efflux protein transmembrane" evidence="11">
    <location>
        <begin position="12"/>
        <end position="202"/>
    </location>
</feature>
<dbReference type="SUPFAM" id="SSF160240">
    <property type="entry name" value="Cation efflux protein cytoplasmic domain-like"/>
    <property type="match status" value="1"/>
</dbReference>
<dbReference type="GO" id="GO:0015341">
    <property type="term" value="F:zinc efflux antiporter activity"/>
    <property type="evidence" value="ECO:0007669"/>
    <property type="project" value="TreeGrafter"/>
</dbReference>
<evidence type="ECO:0000256" key="8">
    <source>
        <dbReference type="ARBA" id="ARBA00022989"/>
    </source>
</evidence>
<comment type="subcellular location">
    <subcellularLocation>
        <location evidence="1">Membrane</location>
        <topology evidence="1">Multi-pass membrane protein</topology>
    </subcellularLocation>
</comment>
<evidence type="ECO:0000256" key="1">
    <source>
        <dbReference type="ARBA" id="ARBA00004141"/>
    </source>
</evidence>
<dbReference type="PANTHER" id="PTHR43840:SF41">
    <property type="entry name" value="CATION-EFFLUX PUMP FIEF"/>
    <property type="match status" value="1"/>
</dbReference>
<dbReference type="GO" id="GO:0006882">
    <property type="term" value="P:intracellular zinc ion homeostasis"/>
    <property type="evidence" value="ECO:0007669"/>
    <property type="project" value="TreeGrafter"/>
</dbReference>
<feature type="transmembrane region" description="Helical" evidence="10">
    <location>
        <begin position="36"/>
        <end position="59"/>
    </location>
</feature>
<feature type="transmembrane region" description="Helical" evidence="10">
    <location>
        <begin position="152"/>
        <end position="171"/>
    </location>
</feature>
<accession>A0A6F8PRL6</accession>
<dbReference type="InterPro" id="IPR027470">
    <property type="entry name" value="Cation_efflux_CTD"/>
</dbReference>
<dbReference type="Pfam" id="PF16916">
    <property type="entry name" value="ZT_dimer"/>
    <property type="match status" value="1"/>
</dbReference>
<evidence type="ECO:0000259" key="12">
    <source>
        <dbReference type="Pfam" id="PF16916"/>
    </source>
</evidence>
<feature type="domain" description="Cation efflux protein cytoplasmic" evidence="12">
    <location>
        <begin position="207"/>
        <end position="282"/>
    </location>
</feature>
<keyword evidence="7" id="KW-0862">Zinc</keyword>
<dbReference type="KEGG" id="tse:THMIRHAS_00030"/>
<evidence type="ECO:0000256" key="6">
    <source>
        <dbReference type="ARBA" id="ARBA00022692"/>
    </source>
</evidence>
<dbReference type="EMBL" id="AP021889">
    <property type="protein sequence ID" value="BBP44630.1"/>
    <property type="molecule type" value="Genomic_DNA"/>
</dbReference>
<proteinExistence type="inferred from homology"/>
<dbReference type="InterPro" id="IPR036837">
    <property type="entry name" value="Cation_efflux_CTD_sf"/>
</dbReference>
<keyword evidence="5" id="KW-0408">Iron</keyword>
<keyword evidence="5" id="KW-0410">Iron transport</keyword>
<evidence type="ECO:0000256" key="3">
    <source>
        <dbReference type="ARBA" id="ARBA00022448"/>
    </source>
</evidence>
<gene>
    <name evidence="13" type="ORF">THMIRHAS_00030</name>
</gene>
<reference evidence="14" key="1">
    <citation type="submission" date="2019-11" db="EMBL/GenBank/DDBJ databases">
        <title>Isolation and characterization of two novel species in the genus Thiomicrorhabdus.</title>
        <authorList>
            <person name="Mochizuki J."/>
            <person name="Kojima H."/>
            <person name="Fukui M."/>
        </authorList>
    </citation>
    <scope>NUCLEOTIDE SEQUENCE [LARGE SCALE GENOMIC DNA]</scope>
    <source>
        <strain evidence="14">aks77</strain>
    </source>
</reference>
<evidence type="ECO:0000256" key="4">
    <source>
        <dbReference type="ARBA" id="ARBA00022475"/>
    </source>
</evidence>
<dbReference type="GO" id="GO:0005886">
    <property type="term" value="C:plasma membrane"/>
    <property type="evidence" value="ECO:0007669"/>
    <property type="project" value="TreeGrafter"/>
</dbReference>
<evidence type="ECO:0000256" key="9">
    <source>
        <dbReference type="ARBA" id="ARBA00023136"/>
    </source>
</evidence>
<feature type="transmembrane region" description="Helical" evidence="10">
    <location>
        <begin position="7"/>
        <end position="30"/>
    </location>
</feature>
<evidence type="ECO:0000256" key="10">
    <source>
        <dbReference type="SAM" id="Phobius"/>
    </source>
</evidence>
<keyword evidence="7" id="KW-0406">Ion transport</keyword>
<evidence type="ECO:0000313" key="13">
    <source>
        <dbReference type="EMBL" id="BBP44630.1"/>
    </source>
</evidence>
<feature type="transmembrane region" description="Helical" evidence="10">
    <location>
        <begin position="79"/>
        <end position="100"/>
    </location>
</feature>
<keyword evidence="3" id="KW-0813">Transport</keyword>
<dbReference type="RefSeq" id="WP_173269064.1">
    <property type="nucleotide sequence ID" value="NZ_AP021889.1"/>
</dbReference>
<evidence type="ECO:0000313" key="14">
    <source>
        <dbReference type="Proteomes" id="UP000501726"/>
    </source>
</evidence>
<dbReference type="Pfam" id="PF01545">
    <property type="entry name" value="Cation_efflux"/>
    <property type="match status" value="1"/>
</dbReference>
<keyword evidence="9 10" id="KW-0472">Membrane</keyword>
<keyword evidence="4" id="KW-1003">Cell membrane</keyword>
<dbReference type="AlphaFoldDB" id="A0A6F8PRL6"/>
<feature type="transmembrane region" description="Helical" evidence="10">
    <location>
        <begin position="112"/>
        <end position="132"/>
    </location>
</feature>
<protein>
    <submittedName>
        <fullName evidence="13">Iron transporter</fullName>
    </submittedName>
</protein>
<dbReference type="InterPro" id="IPR058533">
    <property type="entry name" value="Cation_efflux_TM"/>
</dbReference>
<dbReference type="Gene3D" id="3.30.70.1350">
    <property type="entry name" value="Cation efflux protein, cytoplasmic domain"/>
    <property type="match status" value="1"/>
</dbReference>
<dbReference type="SUPFAM" id="SSF161111">
    <property type="entry name" value="Cation efflux protein transmembrane domain-like"/>
    <property type="match status" value="1"/>
</dbReference>
<dbReference type="InterPro" id="IPR002524">
    <property type="entry name" value="Cation_efflux"/>
</dbReference>
<dbReference type="NCBIfam" id="TIGR01297">
    <property type="entry name" value="CDF"/>
    <property type="match status" value="1"/>
</dbReference>
<dbReference type="GO" id="GO:0015086">
    <property type="term" value="F:cadmium ion transmembrane transporter activity"/>
    <property type="evidence" value="ECO:0007669"/>
    <property type="project" value="TreeGrafter"/>
</dbReference>
<dbReference type="PANTHER" id="PTHR43840">
    <property type="entry name" value="MITOCHONDRIAL METAL TRANSPORTER 1-RELATED"/>
    <property type="match status" value="1"/>
</dbReference>
<keyword evidence="8 10" id="KW-1133">Transmembrane helix</keyword>
<evidence type="ECO:0000256" key="2">
    <source>
        <dbReference type="ARBA" id="ARBA00010212"/>
    </source>
</evidence>
<keyword evidence="14" id="KW-1185">Reference proteome</keyword>
<sequence length="300" mass="33837">MTNAQLVRIATLASVSVAVTMLMIKFYAWLQTDSVSILASLLDSGFDIIASLMIMLAVYIAQIPADKEHRFGHGKAEPLAALAQSVFIAGSALYLMIYSVERIWVDTPVENVNIGLSVMVLSLVLTTSLVIFQKYVVHKTRSTAIAADALHYVSDVFATILIIVSLFFVHLNWIDPILAMLIALWILHSAYQIAQEALNQLLDRELSESMRSEISEIILSTPQVRGFNDLRSYQSGPNCFVQLDLELDDHLTLLQAHDITEQVTERLKNRFDNLDVLIHQEPVSLRHDRHHHTWGKEYNE</sequence>
<keyword evidence="6 10" id="KW-0812">Transmembrane</keyword>
<keyword evidence="7" id="KW-0864">Zinc transport</keyword>
<evidence type="ECO:0000256" key="7">
    <source>
        <dbReference type="ARBA" id="ARBA00022906"/>
    </source>
</evidence>
<organism evidence="13 14">
    <name type="scientific">Thiosulfatimonas sediminis</name>
    <dbReference type="NCBI Taxonomy" id="2675054"/>
    <lineage>
        <taxon>Bacteria</taxon>
        <taxon>Pseudomonadati</taxon>
        <taxon>Pseudomonadota</taxon>
        <taxon>Gammaproteobacteria</taxon>
        <taxon>Thiotrichales</taxon>
        <taxon>Piscirickettsiaceae</taxon>
        <taxon>Thiosulfatimonas</taxon>
    </lineage>
</organism>
<dbReference type="InterPro" id="IPR050291">
    <property type="entry name" value="CDF_Transporter"/>
</dbReference>
<dbReference type="GO" id="GO:0015093">
    <property type="term" value="F:ferrous iron transmembrane transporter activity"/>
    <property type="evidence" value="ECO:0007669"/>
    <property type="project" value="TreeGrafter"/>
</dbReference>
<dbReference type="Proteomes" id="UP000501726">
    <property type="component" value="Chromosome"/>
</dbReference>
<comment type="similarity">
    <text evidence="2">Belongs to the cation diffusion facilitator (CDF) transporter (TC 2.A.4) family. FieF subfamily.</text>
</comment>
<name>A0A6F8PRL6_9GAMM</name>
<evidence type="ECO:0000259" key="11">
    <source>
        <dbReference type="Pfam" id="PF01545"/>
    </source>
</evidence>
<dbReference type="InterPro" id="IPR027469">
    <property type="entry name" value="Cation_efflux_TMD_sf"/>
</dbReference>